<evidence type="ECO:0000256" key="1">
    <source>
        <dbReference type="ARBA" id="ARBA00007569"/>
    </source>
</evidence>
<feature type="domain" description="NADH:ubiquinone oxidoreductase 30kDa subunit" evidence="2">
    <location>
        <begin position="34"/>
        <end position="138"/>
    </location>
</feature>
<dbReference type="InterPro" id="IPR037232">
    <property type="entry name" value="NADH_quin_OxRdtase_su_C/D-like"/>
</dbReference>
<dbReference type="InterPro" id="IPR001268">
    <property type="entry name" value="NADH_UbQ_OxRdtase_30kDa_su"/>
</dbReference>
<evidence type="ECO:0000259" key="2">
    <source>
        <dbReference type="Pfam" id="PF00329"/>
    </source>
</evidence>
<comment type="caution">
    <text evidence="3">The sequence shown here is derived from an EMBL/GenBank/DDBJ whole genome shotgun (WGS) entry which is preliminary data.</text>
</comment>
<keyword evidence="4" id="KW-1185">Reference proteome</keyword>
<evidence type="ECO:0000313" key="3">
    <source>
        <dbReference type="EMBL" id="MCW7754559.1"/>
    </source>
</evidence>
<name>A0ABT3NAS0_9BACT</name>
<comment type="similarity">
    <text evidence="1">Belongs to the complex I 30 kDa subunit family.</text>
</comment>
<gene>
    <name evidence="3" type="ORF">OOT00_11240</name>
</gene>
<accession>A0ABT3NAS0</accession>
<dbReference type="Gene3D" id="3.30.460.80">
    <property type="entry name" value="NADH:ubiquinone oxidoreductase, 30kDa subunit"/>
    <property type="match status" value="1"/>
</dbReference>
<dbReference type="RefSeq" id="WP_265425472.1">
    <property type="nucleotide sequence ID" value="NZ_JAPFPW010000012.1"/>
</dbReference>
<protein>
    <submittedName>
        <fullName evidence="3">NADH-quinone oxidoreductase subunit C</fullName>
    </submittedName>
</protein>
<dbReference type="PANTHER" id="PTHR10884:SF14">
    <property type="entry name" value="NADH DEHYDROGENASE [UBIQUINONE] IRON-SULFUR PROTEIN 3, MITOCHONDRIAL"/>
    <property type="match status" value="1"/>
</dbReference>
<dbReference type="SUPFAM" id="SSF143243">
    <property type="entry name" value="Nqo5-like"/>
    <property type="match status" value="1"/>
</dbReference>
<organism evidence="3 4">
    <name type="scientific">Desulfobotulus pelophilus</name>
    <dbReference type="NCBI Taxonomy" id="2823377"/>
    <lineage>
        <taxon>Bacteria</taxon>
        <taxon>Pseudomonadati</taxon>
        <taxon>Thermodesulfobacteriota</taxon>
        <taxon>Desulfobacteria</taxon>
        <taxon>Desulfobacterales</taxon>
        <taxon>Desulfobacteraceae</taxon>
        <taxon>Desulfobotulus</taxon>
    </lineage>
</organism>
<dbReference type="Pfam" id="PF00329">
    <property type="entry name" value="Complex1_30kDa"/>
    <property type="match status" value="1"/>
</dbReference>
<sequence>MTFQELTDQLTPLSSGLAASDYEASGVHGDILLEKGELRSVIELLLRQEFYLVFVTAVSLQPTACLVYQFARHDALLRINLRLFAQENEAPTIADIYHAAMWYEREIHDFFGVVFTGNEDMRPLILSEMDAGFHPLVKAGSACLSAEKLGFLPLADEPEFGDEQPRGSHEDA</sequence>
<dbReference type="Proteomes" id="UP001209681">
    <property type="component" value="Unassembled WGS sequence"/>
</dbReference>
<evidence type="ECO:0000313" key="4">
    <source>
        <dbReference type="Proteomes" id="UP001209681"/>
    </source>
</evidence>
<dbReference type="EMBL" id="JAPFPW010000012">
    <property type="protein sequence ID" value="MCW7754559.1"/>
    <property type="molecule type" value="Genomic_DNA"/>
</dbReference>
<proteinExistence type="inferred from homology"/>
<reference evidence="3 4" key="1">
    <citation type="submission" date="2022-11" db="EMBL/GenBank/DDBJ databases">
        <title>Desulfobotulus tamanensis H1 sp. nov. - anaerobic, alkaliphilic, sulphate reducing bacterium isolated from terrestrial mud volcano.</title>
        <authorList>
            <person name="Frolova A."/>
            <person name="Merkel A.Y."/>
            <person name="Slobodkin A.I."/>
        </authorList>
    </citation>
    <scope>NUCLEOTIDE SEQUENCE [LARGE SCALE GENOMIC DNA]</scope>
    <source>
        <strain evidence="3 4">H1</strain>
    </source>
</reference>
<dbReference type="PANTHER" id="PTHR10884">
    <property type="entry name" value="NADH DEHYDROGENASE UBIQUINONE IRON-SULFUR PROTEIN 3"/>
    <property type="match status" value="1"/>
</dbReference>